<sequence>MQKLNYIFTPFYCIITPKLKNNVPIFAVRNKRITIGAHWDNVDWSVIGAGWRPIEGIFYNWYAATGRSYNDNPDSGVGTSIQEGANGNIGNEPAQRQGICPNGWYLPTDREWNQLEQYVYENITTGQYKTVYDAVDQAAWASQISSTPWQTTWNTTAGQRGGPIDNHHIGHGGAMKDICPPTASDGNKTVFSYIQGSIGYSSELYLGGFNAIAVGRIKATTDNSTDEYARRMIHLARAYNVNYWTSAQNNNIGSAWMRDFNTAYGSVNRTAYVKTNLLSVRCKKKD</sequence>
<proteinExistence type="predicted"/>
<dbReference type="Proteomes" id="UP000555103">
    <property type="component" value="Unassembled WGS sequence"/>
</dbReference>
<organism evidence="2 3">
    <name type="scientific">Dysgonomonas hofstadii</name>
    <dbReference type="NCBI Taxonomy" id="637886"/>
    <lineage>
        <taxon>Bacteria</taxon>
        <taxon>Pseudomonadati</taxon>
        <taxon>Bacteroidota</taxon>
        <taxon>Bacteroidia</taxon>
        <taxon>Bacteroidales</taxon>
        <taxon>Dysgonomonadaceae</taxon>
        <taxon>Dysgonomonas</taxon>
    </lineage>
</organism>
<accession>A0A840CMU4</accession>
<dbReference type="EMBL" id="JACIEP010000006">
    <property type="protein sequence ID" value="MBB4036009.1"/>
    <property type="molecule type" value="Genomic_DNA"/>
</dbReference>
<keyword evidence="3" id="KW-1185">Reference proteome</keyword>
<evidence type="ECO:0000313" key="2">
    <source>
        <dbReference type="EMBL" id="MBB4036009.1"/>
    </source>
</evidence>
<reference evidence="2 3" key="1">
    <citation type="submission" date="2020-08" db="EMBL/GenBank/DDBJ databases">
        <title>Genomic Encyclopedia of Type Strains, Phase IV (KMG-IV): sequencing the most valuable type-strain genomes for metagenomic binning, comparative biology and taxonomic classification.</title>
        <authorList>
            <person name="Goeker M."/>
        </authorList>
    </citation>
    <scope>NUCLEOTIDE SEQUENCE [LARGE SCALE GENOMIC DNA]</scope>
    <source>
        <strain evidence="2 3">DSM 104969</strain>
    </source>
</reference>
<evidence type="ECO:0000313" key="3">
    <source>
        <dbReference type="Proteomes" id="UP000555103"/>
    </source>
</evidence>
<name>A0A840CMU4_9BACT</name>
<comment type="caution">
    <text evidence="2">The sequence shown here is derived from an EMBL/GenBank/DDBJ whole genome shotgun (WGS) entry which is preliminary data.</text>
</comment>
<feature type="domain" description="Fibrobacter succinogenes major paralogous" evidence="1">
    <location>
        <begin position="56"/>
        <end position="282"/>
    </location>
</feature>
<dbReference type="InterPro" id="IPR011871">
    <property type="entry name" value="Fib_succ_major"/>
</dbReference>
<protein>
    <recommendedName>
        <fullName evidence="1">Fibrobacter succinogenes major paralogous domain-containing protein</fullName>
    </recommendedName>
</protein>
<evidence type="ECO:0000259" key="1">
    <source>
        <dbReference type="Pfam" id="PF09603"/>
    </source>
</evidence>
<gene>
    <name evidence="2" type="ORF">GGR21_001910</name>
</gene>
<dbReference type="AlphaFoldDB" id="A0A840CMU4"/>
<dbReference type="RefSeq" id="WP_183306927.1">
    <property type="nucleotide sequence ID" value="NZ_JACIEP010000006.1"/>
</dbReference>
<dbReference type="Pfam" id="PF09603">
    <property type="entry name" value="Fib_succ_major"/>
    <property type="match status" value="1"/>
</dbReference>